<dbReference type="AlphaFoldDB" id="A0A2I0TTY2"/>
<dbReference type="EMBL" id="KZ507226">
    <property type="protein sequence ID" value="PKU37256.1"/>
    <property type="molecule type" value="Genomic_DNA"/>
</dbReference>
<keyword evidence="2" id="KW-1185">Reference proteome</keyword>
<reference evidence="2" key="2">
    <citation type="submission" date="2017-12" db="EMBL/GenBank/DDBJ databases">
        <title>Genome sequence of the Bar-tailed Godwit (Limosa lapponica baueri).</title>
        <authorList>
            <person name="Lima N.C.B."/>
            <person name="Parody-Merino A.M."/>
            <person name="Battley P.F."/>
            <person name="Fidler A.E."/>
            <person name="Prosdocimi F."/>
        </authorList>
    </citation>
    <scope>NUCLEOTIDE SEQUENCE [LARGE SCALE GENOMIC DNA]</scope>
</reference>
<gene>
    <name evidence="1" type="ORF">llap_12440</name>
</gene>
<organism evidence="1 2">
    <name type="scientific">Limosa lapponica baueri</name>
    <dbReference type="NCBI Taxonomy" id="1758121"/>
    <lineage>
        <taxon>Eukaryota</taxon>
        <taxon>Metazoa</taxon>
        <taxon>Chordata</taxon>
        <taxon>Craniata</taxon>
        <taxon>Vertebrata</taxon>
        <taxon>Euteleostomi</taxon>
        <taxon>Archelosauria</taxon>
        <taxon>Archosauria</taxon>
        <taxon>Dinosauria</taxon>
        <taxon>Saurischia</taxon>
        <taxon>Theropoda</taxon>
        <taxon>Coelurosauria</taxon>
        <taxon>Aves</taxon>
        <taxon>Neognathae</taxon>
        <taxon>Neoaves</taxon>
        <taxon>Charadriiformes</taxon>
        <taxon>Scolopacidae</taxon>
        <taxon>Limosa</taxon>
    </lineage>
</organism>
<sequence>MRPRRILICYESVAFPGRAVLICPRFRKPGLKYFVTDLTTTLKGVECAVCSYQELVTNSDACNKESQCRLVSCRLNGIAKLLPALRSVSGHSDYVSKTHPLK</sequence>
<evidence type="ECO:0000313" key="1">
    <source>
        <dbReference type="EMBL" id="PKU37256.1"/>
    </source>
</evidence>
<accession>A0A2I0TTY2</accession>
<reference evidence="2" key="1">
    <citation type="submission" date="2017-11" db="EMBL/GenBank/DDBJ databases">
        <authorList>
            <person name="Lima N.C."/>
            <person name="Parody-Merino A.M."/>
            <person name="Battley P.F."/>
            <person name="Fidler A.E."/>
            <person name="Prosdocimi F."/>
        </authorList>
    </citation>
    <scope>NUCLEOTIDE SEQUENCE [LARGE SCALE GENOMIC DNA]</scope>
</reference>
<proteinExistence type="predicted"/>
<name>A0A2I0TTY2_LIMLA</name>
<protein>
    <submittedName>
        <fullName evidence="1">Uncharacterized protein</fullName>
    </submittedName>
</protein>
<dbReference type="Proteomes" id="UP000233556">
    <property type="component" value="Unassembled WGS sequence"/>
</dbReference>
<evidence type="ECO:0000313" key="2">
    <source>
        <dbReference type="Proteomes" id="UP000233556"/>
    </source>
</evidence>